<accession>A0ABT3P9U3</accession>
<gene>
    <name evidence="1" type="ORF">OPS25_13665</name>
</gene>
<reference evidence="1" key="1">
    <citation type="submission" date="2022-11" db="EMBL/GenBank/DDBJ databases">
        <title>Alteromonas sp. nov., isolated from sea water of the Qingdao.</title>
        <authorList>
            <person name="Wang Q."/>
        </authorList>
    </citation>
    <scope>NUCLEOTIDE SEQUENCE</scope>
    <source>
        <strain evidence="1">ASW11-7</strain>
    </source>
</reference>
<organism evidence="1 2">
    <name type="scientific">Alteromonas aquimaris</name>
    <dbReference type="NCBI Taxonomy" id="2998417"/>
    <lineage>
        <taxon>Bacteria</taxon>
        <taxon>Pseudomonadati</taxon>
        <taxon>Pseudomonadota</taxon>
        <taxon>Gammaproteobacteria</taxon>
        <taxon>Alteromonadales</taxon>
        <taxon>Alteromonadaceae</taxon>
        <taxon>Alteromonas/Salinimonas group</taxon>
        <taxon>Alteromonas</taxon>
    </lineage>
</organism>
<sequence length="105" mass="12352">MYKMLRQKITASRFKRHDLGIIENIPADVFQQIIDKHIAEGWEISGSFHQFDWTKRWEVKLRKGTSELQMQWYPALQGNMVGLRRIMTGVAKQFSLTVLTCPSRQ</sequence>
<evidence type="ECO:0000313" key="2">
    <source>
        <dbReference type="Proteomes" id="UP001142810"/>
    </source>
</evidence>
<proteinExistence type="predicted"/>
<protein>
    <recommendedName>
        <fullName evidence="3">DUF4177 domain-containing protein</fullName>
    </recommendedName>
</protein>
<evidence type="ECO:0000313" key="1">
    <source>
        <dbReference type="EMBL" id="MCW8109553.1"/>
    </source>
</evidence>
<dbReference type="RefSeq" id="WP_265618338.1">
    <property type="nucleotide sequence ID" value="NZ_JAPFRD010000011.1"/>
</dbReference>
<dbReference type="Proteomes" id="UP001142810">
    <property type="component" value="Unassembled WGS sequence"/>
</dbReference>
<dbReference type="EMBL" id="JAPFRD010000011">
    <property type="protein sequence ID" value="MCW8109553.1"/>
    <property type="molecule type" value="Genomic_DNA"/>
</dbReference>
<evidence type="ECO:0008006" key="3">
    <source>
        <dbReference type="Google" id="ProtNLM"/>
    </source>
</evidence>
<comment type="caution">
    <text evidence="1">The sequence shown here is derived from an EMBL/GenBank/DDBJ whole genome shotgun (WGS) entry which is preliminary data.</text>
</comment>
<keyword evidence="2" id="KW-1185">Reference proteome</keyword>
<name>A0ABT3P9U3_9ALTE</name>